<dbReference type="Proteomes" id="UP000299102">
    <property type="component" value="Unassembled WGS sequence"/>
</dbReference>
<proteinExistence type="predicted"/>
<comment type="caution">
    <text evidence="1">The sequence shown here is derived from an EMBL/GenBank/DDBJ whole genome shotgun (WGS) entry which is preliminary data.</text>
</comment>
<gene>
    <name evidence="1" type="ORF">EVAR_33113_1</name>
</gene>
<dbReference type="EMBL" id="BGZK01001118">
    <property type="protein sequence ID" value="GBP71700.1"/>
    <property type="molecule type" value="Genomic_DNA"/>
</dbReference>
<name>A0A4C1Y888_EUMVA</name>
<keyword evidence="2" id="KW-1185">Reference proteome</keyword>
<sequence>MYAMGASSVMGTMGAMGAMSAVDTSGAMGSMGAIGAMDASGAMGTMGAMGAVDTSGAMGSMGAMDASRAMGSAVAFRPVNEGTLPPPLPHSFFNTQLSHFLLLHHILLSIRYPASSQEVGNALESLSSSYRVLSELFSKQKVPVILLITAKMTNMRAPSTHASRRSSNVERLESSATSIRSQYLSSSKRSSHICAL</sequence>
<evidence type="ECO:0000313" key="2">
    <source>
        <dbReference type="Proteomes" id="UP000299102"/>
    </source>
</evidence>
<organism evidence="1 2">
    <name type="scientific">Eumeta variegata</name>
    <name type="common">Bagworm moth</name>
    <name type="synonym">Eumeta japonica</name>
    <dbReference type="NCBI Taxonomy" id="151549"/>
    <lineage>
        <taxon>Eukaryota</taxon>
        <taxon>Metazoa</taxon>
        <taxon>Ecdysozoa</taxon>
        <taxon>Arthropoda</taxon>
        <taxon>Hexapoda</taxon>
        <taxon>Insecta</taxon>
        <taxon>Pterygota</taxon>
        <taxon>Neoptera</taxon>
        <taxon>Endopterygota</taxon>
        <taxon>Lepidoptera</taxon>
        <taxon>Glossata</taxon>
        <taxon>Ditrysia</taxon>
        <taxon>Tineoidea</taxon>
        <taxon>Psychidae</taxon>
        <taxon>Oiketicinae</taxon>
        <taxon>Eumeta</taxon>
    </lineage>
</organism>
<accession>A0A4C1Y888</accession>
<dbReference type="AlphaFoldDB" id="A0A4C1Y888"/>
<protein>
    <submittedName>
        <fullName evidence="1">Uncharacterized protein</fullName>
    </submittedName>
</protein>
<evidence type="ECO:0000313" key="1">
    <source>
        <dbReference type="EMBL" id="GBP71700.1"/>
    </source>
</evidence>
<reference evidence="1 2" key="1">
    <citation type="journal article" date="2019" name="Commun. Biol.">
        <title>The bagworm genome reveals a unique fibroin gene that provides high tensile strength.</title>
        <authorList>
            <person name="Kono N."/>
            <person name="Nakamura H."/>
            <person name="Ohtoshi R."/>
            <person name="Tomita M."/>
            <person name="Numata K."/>
            <person name="Arakawa K."/>
        </authorList>
    </citation>
    <scope>NUCLEOTIDE SEQUENCE [LARGE SCALE GENOMIC DNA]</scope>
</reference>